<proteinExistence type="inferred from homology"/>
<comment type="similarity">
    <text evidence="2">Belongs to the CYSTM1 family.</text>
</comment>
<protein>
    <recommendedName>
        <fullName evidence="7">Rhodopsin</fullName>
    </recommendedName>
</protein>
<dbReference type="InterPro" id="IPR043240">
    <property type="entry name" value="CYSTM1-like"/>
</dbReference>
<evidence type="ECO:0000313" key="5">
    <source>
        <dbReference type="EMBL" id="KAH7577144.1"/>
    </source>
</evidence>
<feature type="region of interest" description="Disordered" evidence="4">
    <location>
        <begin position="1"/>
        <end position="64"/>
    </location>
</feature>
<comment type="caution">
    <text evidence="5">The sequence shown here is derived from an EMBL/GenBank/DDBJ whole genome shotgun (WGS) entry which is preliminary data.</text>
</comment>
<sequence>MSYQRPPNEPYPPPGYSSPYPPPGYPSAPPPPPPPYEGYPPPGYPYHPPPPPPQPRPYEGYQGYFAEGYPPGQPQYQHCHYDHHHYHNQSDSGCFSFLKGCYETVISSVRAGDSSYTLSVIGRVSPVICFLGGSDGKQTFSMFAKIQKLLLVGNTLVPSSLCILQAGTMKLM</sequence>
<name>A0ABQ8IKB8_9ROSI</name>
<keyword evidence="3" id="KW-0472">Membrane</keyword>
<dbReference type="PANTHER" id="PTHR47564">
    <property type="entry name" value="CYSTEINE-RICH AND TRANSMEMBRANE DOMAIN-CONTAINING PROTEIN 1"/>
    <property type="match status" value="1"/>
</dbReference>
<evidence type="ECO:0000256" key="2">
    <source>
        <dbReference type="ARBA" id="ARBA00009444"/>
    </source>
</evidence>
<dbReference type="EMBL" id="JAFEMO010000001">
    <property type="protein sequence ID" value="KAH7577144.1"/>
    <property type="molecule type" value="Genomic_DNA"/>
</dbReference>
<evidence type="ECO:0000256" key="1">
    <source>
        <dbReference type="ARBA" id="ARBA00004370"/>
    </source>
</evidence>
<comment type="subcellular location">
    <subcellularLocation>
        <location evidence="1">Membrane</location>
    </subcellularLocation>
</comment>
<gene>
    <name evidence="5" type="ORF">JRO89_XS01G0211500</name>
</gene>
<organism evidence="5 6">
    <name type="scientific">Xanthoceras sorbifolium</name>
    <dbReference type="NCBI Taxonomy" id="99658"/>
    <lineage>
        <taxon>Eukaryota</taxon>
        <taxon>Viridiplantae</taxon>
        <taxon>Streptophyta</taxon>
        <taxon>Embryophyta</taxon>
        <taxon>Tracheophyta</taxon>
        <taxon>Spermatophyta</taxon>
        <taxon>Magnoliopsida</taxon>
        <taxon>eudicotyledons</taxon>
        <taxon>Gunneridae</taxon>
        <taxon>Pentapetalae</taxon>
        <taxon>rosids</taxon>
        <taxon>malvids</taxon>
        <taxon>Sapindales</taxon>
        <taxon>Sapindaceae</taxon>
        <taxon>Xanthoceroideae</taxon>
        <taxon>Xanthoceras</taxon>
    </lineage>
</organism>
<feature type="compositionally biased region" description="Pro residues" evidence="4">
    <location>
        <begin position="7"/>
        <end position="56"/>
    </location>
</feature>
<dbReference type="PANTHER" id="PTHR47564:SF1">
    <property type="entry name" value="CYSTEINE-RICH AND TRANSMEMBRANE DOMAIN-CONTAINING PROTEIN 1"/>
    <property type="match status" value="1"/>
</dbReference>
<evidence type="ECO:0008006" key="7">
    <source>
        <dbReference type="Google" id="ProtNLM"/>
    </source>
</evidence>
<accession>A0ABQ8IKB8</accession>
<dbReference type="Proteomes" id="UP000827721">
    <property type="component" value="Unassembled WGS sequence"/>
</dbReference>
<evidence type="ECO:0000313" key="6">
    <source>
        <dbReference type="Proteomes" id="UP000827721"/>
    </source>
</evidence>
<evidence type="ECO:0000256" key="4">
    <source>
        <dbReference type="SAM" id="MobiDB-lite"/>
    </source>
</evidence>
<reference evidence="5 6" key="1">
    <citation type="submission" date="2021-02" db="EMBL/GenBank/DDBJ databases">
        <title>Plant Genome Project.</title>
        <authorList>
            <person name="Zhang R.-G."/>
        </authorList>
    </citation>
    <scope>NUCLEOTIDE SEQUENCE [LARGE SCALE GENOMIC DNA]</scope>
    <source>
        <tissue evidence="5">Leaves</tissue>
    </source>
</reference>
<keyword evidence="6" id="KW-1185">Reference proteome</keyword>
<evidence type="ECO:0000256" key="3">
    <source>
        <dbReference type="ARBA" id="ARBA00023136"/>
    </source>
</evidence>